<name>A0A6G9Y175_NOCBR</name>
<protein>
    <submittedName>
        <fullName evidence="2">Uncharacterized protein</fullName>
    </submittedName>
</protein>
<sequence>MRSELRGWGADIARAVLGSMFVIGFAWVVAAFVSVYDVVAWEDADGGARRYLGIAQFVAFAGIVGAVLWAVLLMAGRVRARRPVGWTPVVAVPVIIGAWVVGLLVTIVLVAV</sequence>
<accession>A0A6G9Y175</accession>
<dbReference type="RefSeq" id="WP_167465929.1">
    <property type="nucleotide sequence ID" value="NZ_CP046171.1"/>
</dbReference>
<organism evidence="2 3">
    <name type="scientific">Nocardia brasiliensis</name>
    <dbReference type="NCBI Taxonomy" id="37326"/>
    <lineage>
        <taxon>Bacteria</taxon>
        <taxon>Bacillati</taxon>
        <taxon>Actinomycetota</taxon>
        <taxon>Actinomycetes</taxon>
        <taxon>Mycobacteriales</taxon>
        <taxon>Nocardiaceae</taxon>
        <taxon>Nocardia</taxon>
    </lineage>
</organism>
<keyword evidence="1" id="KW-0472">Membrane</keyword>
<evidence type="ECO:0000313" key="3">
    <source>
        <dbReference type="Proteomes" id="UP000501705"/>
    </source>
</evidence>
<keyword evidence="1" id="KW-0812">Transmembrane</keyword>
<proteinExistence type="predicted"/>
<evidence type="ECO:0000313" key="2">
    <source>
        <dbReference type="EMBL" id="QIS06914.1"/>
    </source>
</evidence>
<reference evidence="2 3" key="1">
    <citation type="journal article" date="2019" name="ACS Chem. Biol.">
        <title>Identification and Mobilization of a Cryptic Antibiotic Biosynthesis Gene Locus from a Human-Pathogenic Nocardia Isolate.</title>
        <authorList>
            <person name="Herisse M."/>
            <person name="Ishida K."/>
            <person name="Porter J.L."/>
            <person name="Howden B."/>
            <person name="Hertweck C."/>
            <person name="Stinear T.P."/>
            <person name="Pidot S.J."/>
        </authorList>
    </citation>
    <scope>NUCLEOTIDE SEQUENCE [LARGE SCALE GENOMIC DNA]</scope>
    <source>
        <strain evidence="2 3">AUSMDU00024985</strain>
    </source>
</reference>
<dbReference type="AlphaFoldDB" id="A0A6G9Y175"/>
<dbReference type="EMBL" id="CP046171">
    <property type="protein sequence ID" value="QIS06914.1"/>
    <property type="molecule type" value="Genomic_DNA"/>
</dbReference>
<evidence type="ECO:0000256" key="1">
    <source>
        <dbReference type="SAM" id="Phobius"/>
    </source>
</evidence>
<keyword evidence="1" id="KW-1133">Transmembrane helix</keyword>
<dbReference type="Proteomes" id="UP000501705">
    <property type="component" value="Chromosome"/>
</dbReference>
<feature type="transmembrane region" description="Helical" evidence="1">
    <location>
        <begin position="53"/>
        <end position="74"/>
    </location>
</feature>
<feature type="transmembrane region" description="Helical" evidence="1">
    <location>
        <begin position="12"/>
        <end position="33"/>
    </location>
</feature>
<gene>
    <name evidence="2" type="ORF">F5X71_35475</name>
</gene>
<feature type="transmembrane region" description="Helical" evidence="1">
    <location>
        <begin position="86"/>
        <end position="111"/>
    </location>
</feature>